<dbReference type="AlphaFoldDB" id="A0AAQ3MVC8"/>
<dbReference type="PANTHER" id="PTHR47863:SF4">
    <property type="entry name" value="RING_FYVE_PHD ZINC FINGER SUPERFAMILY PROTEIN"/>
    <property type="match status" value="1"/>
</dbReference>
<dbReference type="PANTHER" id="PTHR47863">
    <property type="entry name" value="RING/FYVE/PHD ZINC FINGER SUPERFAMILY PROTEIN"/>
    <property type="match status" value="1"/>
</dbReference>
<gene>
    <name evidence="1" type="ORF">V8G54_029982</name>
</gene>
<dbReference type="EMBL" id="CP144692">
    <property type="protein sequence ID" value="WVY97831.1"/>
    <property type="molecule type" value="Genomic_DNA"/>
</dbReference>
<evidence type="ECO:0000313" key="1">
    <source>
        <dbReference type="EMBL" id="WVY97831.1"/>
    </source>
</evidence>
<dbReference type="Proteomes" id="UP001374535">
    <property type="component" value="Chromosome 9"/>
</dbReference>
<protein>
    <submittedName>
        <fullName evidence="1">Uncharacterized protein</fullName>
    </submittedName>
</protein>
<reference evidence="1 2" key="1">
    <citation type="journal article" date="2023" name="Life. Sci Alliance">
        <title>Evolutionary insights into 3D genome organization and epigenetic landscape of Vigna mungo.</title>
        <authorList>
            <person name="Junaid A."/>
            <person name="Singh B."/>
            <person name="Bhatia S."/>
        </authorList>
    </citation>
    <scope>NUCLEOTIDE SEQUENCE [LARGE SCALE GENOMIC DNA]</scope>
    <source>
        <strain evidence="1">Urdbean</strain>
    </source>
</reference>
<evidence type="ECO:0000313" key="2">
    <source>
        <dbReference type="Proteomes" id="UP001374535"/>
    </source>
</evidence>
<name>A0AAQ3MVC8_VIGMU</name>
<accession>A0AAQ3MVC8</accession>
<organism evidence="1 2">
    <name type="scientific">Vigna mungo</name>
    <name type="common">Black gram</name>
    <name type="synonym">Phaseolus mungo</name>
    <dbReference type="NCBI Taxonomy" id="3915"/>
    <lineage>
        <taxon>Eukaryota</taxon>
        <taxon>Viridiplantae</taxon>
        <taxon>Streptophyta</taxon>
        <taxon>Embryophyta</taxon>
        <taxon>Tracheophyta</taxon>
        <taxon>Spermatophyta</taxon>
        <taxon>Magnoliopsida</taxon>
        <taxon>eudicotyledons</taxon>
        <taxon>Gunneridae</taxon>
        <taxon>Pentapetalae</taxon>
        <taxon>rosids</taxon>
        <taxon>fabids</taxon>
        <taxon>Fabales</taxon>
        <taxon>Fabaceae</taxon>
        <taxon>Papilionoideae</taxon>
        <taxon>50 kb inversion clade</taxon>
        <taxon>NPAAA clade</taxon>
        <taxon>indigoferoid/millettioid clade</taxon>
        <taxon>Phaseoleae</taxon>
        <taxon>Vigna</taxon>
    </lineage>
</organism>
<proteinExistence type="predicted"/>
<sequence>MITVAVVDDDVGLIDVAPVGKDKFGENVKEMVSLRCLETLSTIMVDGVASSSSDSRAGFDFSRSCQDVLQEILDENNSYSVIVNDVNRDDHSAKEAGNSANTENVLGKDNSVSLENGNKSSIEHLLDDNSSPSKRSRVYSVDDYLTKHFHGKQKIITRKLWVVGPQRIFAVDALFQNCADPAAILKSPLMNQIFLLMML</sequence>
<keyword evidence="2" id="KW-1185">Reference proteome</keyword>